<dbReference type="EMBL" id="JSAB01000330">
    <property type="protein sequence ID" value="RNF28464.1"/>
    <property type="molecule type" value="Genomic_DNA"/>
</dbReference>
<dbReference type="OrthoDB" id="8759461at2"/>
<proteinExistence type="predicted"/>
<keyword evidence="3" id="KW-1185">Reference proteome</keyword>
<dbReference type="Proteomes" id="UP000283254">
    <property type="component" value="Unassembled WGS sequence"/>
</dbReference>
<evidence type="ECO:0000313" key="3">
    <source>
        <dbReference type="Proteomes" id="UP000283254"/>
    </source>
</evidence>
<comment type="caution">
    <text evidence="2">The sequence shown here is derived from an EMBL/GenBank/DDBJ whole genome shotgun (WGS) entry which is preliminary data.</text>
</comment>
<gene>
    <name evidence="2" type="ORF">NM04_23160</name>
</gene>
<dbReference type="RefSeq" id="WP_123071743.1">
    <property type="nucleotide sequence ID" value="NZ_JSAB01000330.1"/>
</dbReference>
<feature type="compositionally biased region" description="Low complexity" evidence="1">
    <location>
        <begin position="62"/>
        <end position="72"/>
    </location>
</feature>
<feature type="compositionally biased region" description="Basic residues" evidence="1">
    <location>
        <begin position="77"/>
        <end position="87"/>
    </location>
</feature>
<organism evidence="2 3">
    <name type="scientific">Massilia aurea</name>
    <dbReference type="NCBI Taxonomy" id="373040"/>
    <lineage>
        <taxon>Bacteria</taxon>
        <taxon>Pseudomonadati</taxon>
        <taxon>Pseudomonadota</taxon>
        <taxon>Betaproteobacteria</taxon>
        <taxon>Burkholderiales</taxon>
        <taxon>Oxalobacteraceae</taxon>
        <taxon>Telluria group</taxon>
        <taxon>Massilia</taxon>
    </lineage>
</organism>
<protein>
    <submittedName>
        <fullName evidence="2">Uncharacterized protein</fullName>
    </submittedName>
</protein>
<accession>A0A422QEU0</accession>
<evidence type="ECO:0000256" key="1">
    <source>
        <dbReference type="SAM" id="MobiDB-lite"/>
    </source>
</evidence>
<evidence type="ECO:0000313" key="2">
    <source>
        <dbReference type="EMBL" id="RNF28464.1"/>
    </source>
</evidence>
<sequence>MQELAVVIIVSLAALYLGAKYMSAGLRARIVLRLTRGGRSSAIARWLDKTGGGGCGGGSCGSGCAQQQSTSQPAPPGKHRVIKLHQR</sequence>
<name>A0A422QEU0_9BURK</name>
<feature type="region of interest" description="Disordered" evidence="1">
    <location>
        <begin position="56"/>
        <end position="87"/>
    </location>
</feature>
<reference evidence="2" key="1">
    <citation type="submission" date="2014-10" db="EMBL/GenBank/DDBJ databases">
        <title>Massilia sp. genome.</title>
        <authorList>
            <person name="Xu B."/>
            <person name="Dai L."/>
            <person name="Huang Z."/>
        </authorList>
    </citation>
    <scope>NUCLEOTIDE SEQUENCE [LARGE SCALE GENOMIC DNA]</scope>
    <source>
        <strain evidence="2">CFS-1</strain>
    </source>
</reference>
<dbReference type="AlphaFoldDB" id="A0A422QEU0"/>